<comment type="caution">
    <text evidence="2">The sequence shown here is derived from an EMBL/GenBank/DDBJ whole genome shotgun (WGS) entry which is preliminary data.</text>
</comment>
<proteinExistence type="predicted"/>
<gene>
    <name evidence="2" type="ORF">BE04_39745</name>
</gene>
<dbReference type="EMBL" id="JELX01002587">
    <property type="protein sequence ID" value="KYF54899.1"/>
    <property type="molecule type" value="Genomic_DNA"/>
</dbReference>
<dbReference type="SUPFAM" id="SSF52980">
    <property type="entry name" value="Restriction endonuclease-like"/>
    <property type="match status" value="1"/>
</dbReference>
<dbReference type="Pfam" id="PF18743">
    <property type="entry name" value="AHJR-like"/>
    <property type="match status" value="1"/>
</dbReference>
<protein>
    <recommendedName>
        <fullName evidence="1">REase AHJR-like domain-containing protein</fullName>
    </recommendedName>
</protein>
<dbReference type="Proteomes" id="UP000075604">
    <property type="component" value="Unassembled WGS sequence"/>
</dbReference>
<dbReference type="InterPro" id="IPR040902">
    <property type="entry name" value="AHJR-like"/>
</dbReference>
<evidence type="ECO:0000259" key="1">
    <source>
        <dbReference type="Pfam" id="PF18743"/>
    </source>
</evidence>
<name>A0A150PGV6_SORCE</name>
<evidence type="ECO:0000313" key="3">
    <source>
        <dbReference type="Proteomes" id="UP000075604"/>
    </source>
</evidence>
<sequence length="211" mass="23689">MNAREAHDRAVQKLVDEYASKGFQVQKEAVLPFVLEGGRRLRADILAERDDEHHVVEVKLRGVRGELEARRWDEIARQIRARPGWHFKIVPIEQDPPPLPDPERIEAELTNVEALLDQDRLAAALLLAASAFEASARRRLLAAGALLRSDTPAALAEQLVAQGHIEQENFVPLRDAIELRNAVVHGHLDQLPERDAIQRLVADARRLLHAA</sequence>
<organism evidence="2 3">
    <name type="scientific">Sorangium cellulosum</name>
    <name type="common">Polyangium cellulosum</name>
    <dbReference type="NCBI Taxonomy" id="56"/>
    <lineage>
        <taxon>Bacteria</taxon>
        <taxon>Pseudomonadati</taxon>
        <taxon>Myxococcota</taxon>
        <taxon>Polyangia</taxon>
        <taxon>Polyangiales</taxon>
        <taxon>Polyangiaceae</taxon>
        <taxon>Sorangium</taxon>
    </lineage>
</organism>
<reference evidence="2 3" key="1">
    <citation type="submission" date="2014-02" db="EMBL/GenBank/DDBJ databases">
        <title>The small core and large imbalanced accessory genome model reveals a collaborative survival strategy of Sorangium cellulosum strains in nature.</title>
        <authorList>
            <person name="Han K."/>
            <person name="Peng R."/>
            <person name="Blom J."/>
            <person name="Li Y.-Z."/>
        </authorList>
    </citation>
    <scope>NUCLEOTIDE SEQUENCE [LARGE SCALE GENOMIC DNA]</scope>
    <source>
        <strain evidence="2 3">So0157-18</strain>
    </source>
</reference>
<dbReference type="InterPro" id="IPR011335">
    <property type="entry name" value="Restrct_endonuc-II-like"/>
</dbReference>
<feature type="domain" description="REase AHJR-like" evidence="1">
    <location>
        <begin position="5"/>
        <end position="94"/>
    </location>
</feature>
<accession>A0A150PGV6</accession>
<evidence type="ECO:0000313" key="2">
    <source>
        <dbReference type="EMBL" id="KYF54899.1"/>
    </source>
</evidence>
<dbReference type="AlphaFoldDB" id="A0A150PGV6"/>